<dbReference type="InterPro" id="IPR019525">
    <property type="entry name" value="Nrf1_NLS/DNA-bd_dimer"/>
</dbReference>
<evidence type="ECO:0000313" key="3">
    <source>
        <dbReference type="Proteomes" id="UP001153620"/>
    </source>
</evidence>
<dbReference type="EMBL" id="OU895878">
    <property type="protein sequence ID" value="CAH1718809.1"/>
    <property type="molecule type" value="Genomic_DNA"/>
</dbReference>
<accession>A0A9P0NGX5</accession>
<dbReference type="AlphaFoldDB" id="A0A9P0NGX5"/>
<protein>
    <recommendedName>
        <fullName evidence="1">Nuclear respiratory factor 1 NLS/DNA-binding dimerisation domain-containing protein</fullName>
    </recommendedName>
</protein>
<name>A0A9P0NGX5_9DIPT</name>
<proteinExistence type="predicted"/>
<gene>
    <name evidence="2" type="ORF">CHIRRI_LOCUS6170</name>
</gene>
<sequence length="567" mass="66152">MADPNNNRNNGGSNMQQDLGSSTISYLPILFANGYPTSLEKMTQEQLELFIPFLIKCSLNLKTEEEPKIAPKWWPTNLEFSMPFEKPKDYNKNWKEAMKNLVLKCYDYHKQPFLLKYSKDLSVYDTANFRYVRDSDTTTALWSRDPKKLLLTFRNELMQYDRKRRRQLWKKDEAVNETEEADSTFDIFLCDFCDATFVSEEAYTEHEKKCNQAPETEQTIENIVISDDEEEDVEDDKIEIEMMGEQNDFLGYFSLIGMNADELPRRNSLLERSLSPKKKKKAVPRTRVCQKDREKEYSIPFSSPAGIVLTKKPLIDEDYNLQRLNRNEDFCTAKSTTKVTRTKIKFPQNNTEKTLMRQMRKTRPYHWPRKQLASSSREKNFEFLNRWLIEDCKPFTIPTKKLTNEDIKSYKDRLIKIKEKREHSNCVDLISDSDSESIELGDINETDVSDAMMKLNGQFLSVPIPSTSSSSINNTTSYSSTRIPPYKELSNLKYVTTQYLPNGDIQISQRTSSTRIIQSSTFHTNDVNNIQNPCDDLELIDHHNEKRSSSIHEWLSNVSGENFQITT</sequence>
<evidence type="ECO:0000313" key="2">
    <source>
        <dbReference type="EMBL" id="CAH1718809.1"/>
    </source>
</evidence>
<dbReference type="Proteomes" id="UP001153620">
    <property type="component" value="Chromosome 2"/>
</dbReference>
<reference evidence="2" key="1">
    <citation type="submission" date="2022-01" db="EMBL/GenBank/DDBJ databases">
        <authorList>
            <person name="King R."/>
        </authorList>
    </citation>
    <scope>NUCLEOTIDE SEQUENCE</scope>
</reference>
<evidence type="ECO:0000259" key="1">
    <source>
        <dbReference type="Pfam" id="PF10491"/>
    </source>
</evidence>
<feature type="domain" description="Nuclear respiratory factor 1 NLS/DNA-binding dimerisation" evidence="1">
    <location>
        <begin position="14"/>
        <end position="116"/>
    </location>
</feature>
<reference evidence="2" key="2">
    <citation type="submission" date="2022-10" db="EMBL/GenBank/DDBJ databases">
        <authorList>
            <consortium name="ENA_rothamsted_submissions"/>
            <consortium name="culmorum"/>
            <person name="King R."/>
        </authorList>
    </citation>
    <scope>NUCLEOTIDE SEQUENCE</scope>
</reference>
<keyword evidence="3" id="KW-1185">Reference proteome</keyword>
<dbReference type="Pfam" id="PF10491">
    <property type="entry name" value="Nrf1_DNA-bind"/>
    <property type="match status" value="1"/>
</dbReference>
<organism evidence="2 3">
    <name type="scientific">Chironomus riparius</name>
    <dbReference type="NCBI Taxonomy" id="315576"/>
    <lineage>
        <taxon>Eukaryota</taxon>
        <taxon>Metazoa</taxon>
        <taxon>Ecdysozoa</taxon>
        <taxon>Arthropoda</taxon>
        <taxon>Hexapoda</taxon>
        <taxon>Insecta</taxon>
        <taxon>Pterygota</taxon>
        <taxon>Neoptera</taxon>
        <taxon>Endopterygota</taxon>
        <taxon>Diptera</taxon>
        <taxon>Nematocera</taxon>
        <taxon>Chironomoidea</taxon>
        <taxon>Chironomidae</taxon>
        <taxon>Chironominae</taxon>
        <taxon>Chironomus</taxon>
    </lineage>
</organism>